<dbReference type="Pfam" id="PF00583">
    <property type="entry name" value="Acetyltransf_1"/>
    <property type="match status" value="1"/>
</dbReference>
<comment type="caution">
    <text evidence="2">The sequence shown here is derived from an EMBL/GenBank/DDBJ whole genome shotgun (WGS) entry which is preliminary data.</text>
</comment>
<dbReference type="AlphaFoldDB" id="A0A6N7LPP2"/>
<dbReference type="RefSeq" id="WP_153498749.1">
    <property type="nucleotide sequence ID" value="NZ_WIRE01000001.1"/>
</dbReference>
<protein>
    <submittedName>
        <fullName evidence="2">GNAT family N-acetyltransferase</fullName>
    </submittedName>
</protein>
<dbReference type="Gene3D" id="3.40.630.30">
    <property type="match status" value="1"/>
</dbReference>
<dbReference type="Proteomes" id="UP000469421">
    <property type="component" value="Unassembled WGS sequence"/>
</dbReference>
<dbReference type="EMBL" id="WIRE01000001">
    <property type="protein sequence ID" value="MQX51993.1"/>
    <property type="molecule type" value="Genomic_DNA"/>
</dbReference>
<evidence type="ECO:0000313" key="3">
    <source>
        <dbReference type="Proteomes" id="UP000469421"/>
    </source>
</evidence>
<dbReference type="SUPFAM" id="SSF55729">
    <property type="entry name" value="Acyl-CoA N-acyltransferases (Nat)"/>
    <property type="match status" value="1"/>
</dbReference>
<feature type="domain" description="N-acetyltransferase" evidence="1">
    <location>
        <begin position="32"/>
        <end position="203"/>
    </location>
</feature>
<organism evidence="2 3">
    <name type="scientific">Alcanivorax sediminis</name>
    <dbReference type="NCBI Taxonomy" id="2663008"/>
    <lineage>
        <taxon>Bacteria</taxon>
        <taxon>Pseudomonadati</taxon>
        <taxon>Pseudomonadota</taxon>
        <taxon>Gammaproteobacteria</taxon>
        <taxon>Oceanospirillales</taxon>
        <taxon>Alcanivoracaceae</taxon>
        <taxon>Alcanivorax</taxon>
    </lineage>
</organism>
<reference evidence="2 3" key="1">
    <citation type="submission" date="2019-10" db="EMBL/GenBank/DDBJ databases">
        <title>Alcanivorax sp.PA15-N-34 draft genome sequence.</title>
        <authorList>
            <person name="Liao X."/>
            <person name="Shao Z."/>
        </authorList>
    </citation>
    <scope>NUCLEOTIDE SEQUENCE [LARGE SCALE GENOMIC DNA]</scope>
    <source>
        <strain evidence="2 3">PA15-N-34</strain>
    </source>
</reference>
<dbReference type="InterPro" id="IPR016181">
    <property type="entry name" value="Acyl_CoA_acyltransferase"/>
</dbReference>
<dbReference type="PROSITE" id="PS51186">
    <property type="entry name" value="GNAT"/>
    <property type="match status" value="1"/>
</dbReference>
<keyword evidence="2" id="KW-0808">Transferase</keyword>
<accession>A0A6N7LPP2</accession>
<sequence>MDKKIVKEIIPECARKFSFGKYRYYIFNKPDLVFSDNHKMELFEFTAKLIQETFEKEDQSYFRSRKNYFGDIDQYWLVLDKGGEAVGFCGVKKLCYEGRDAIYLDTVNIAREHQGNGIASIMVCLTWLLNSISSRSFVPFAMRTQNPAVYKSIIRMVEPNVIPEIDYVCERKVRQRIYGFARYVAEMMSKGAEVDYDEETSVCRSAYGRNLYRKGFRFSSEDSVTRYFDAVLNRDAGDTMMVVVWPRVTPYRFLRMLALMVPRSVPVPMLKSSRSSQA</sequence>
<evidence type="ECO:0000259" key="1">
    <source>
        <dbReference type="PROSITE" id="PS51186"/>
    </source>
</evidence>
<dbReference type="GO" id="GO:0016747">
    <property type="term" value="F:acyltransferase activity, transferring groups other than amino-acyl groups"/>
    <property type="evidence" value="ECO:0007669"/>
    <property type="project" value="InterPro"/>
</dbReference>
<keyword evidence="3" id="KW-1185">Reference proteome</keyword>
<dbReference type="InterPro" id="IPR000182">
    <property type="entry name" value="GNAT_dom"/>
</dbReference>
<dbReference type="CDD" id="cd04301">
    <property type="entry name" value="NAT_SF"/>
    <property type="match status" value="1"/>
</dbReference>
<proteinExistence type="predicted"/>
<evidence type="ECO:0000313" key="2">
    <source>
        <dbReference type="EMBL" id="MQX51993.1"/>
    </source>
</evidence>
<gene>
    <name evidence="2" type="ORF">GFN93_01955</name>
</gene>
<name>A0A6N7LPP2_9GAMM</name>